<feature type="transmembrane region" description="Helical" evidence="6">
    <location>
        <begin position="234"/>
        <end position="251"/>
    </location>
</feature>
<evidence type="ECO:0000313" key="7">
    <source>
        <dbReference type="EMBL" id="TLD95418.1"/>
    </source>
</evidence>
<dbReference type="EMBL" id="JRPR02000009">
    <property type="protein sequence ID" value="TLD95418.1"/>
    <property type="molecule type" value="Genomic_DNA"/>
</dbReference>
<evidence type="ECO:0000256" key="1">
    <source>
        <dbReference type="ARBA" id="ARBA00004141"/>
    </source>
</evidence>
<comment type="subcellular location">
    <subcellularLocation>
        <location evidence="1">Membrane</location>
        <topology evidence="1">Multi-pass membrane protein</topology>
    </subcellularLocation>
</comment>
<evidence type="ECO:0000256" key="4">
    <source>
        <dbReference type="ARBA" id="ARBA00023136"/>
    </source>
</evidence>
<evidence type="ECO:0000256" key="3">
    <source>
        <dbReference type="ARBA" id="ARBA00022989"/>
    </source>
</evidence>
<evidence type="ECO:0000256" key="5">
    <source>
        <dbReference type="SAM" id="MobiDB-lite"/>
    </source>
</evidence>
<dbReference type="InterPro" id="IPR007688">
    <property type="entry name" value="Conjugal_tfr_TrbL/VirB6"/>
</dbReference>
<organism evidence="7 8">
    <name type="scientific">Helicobacter jaachi</name>
    <dbReference type="NCBI Taxonomy" id="1677920"/>
    <lineage>
        <taxon>Bacteria</taxon>
        <taxon>Pseudomonadati</taxon>
        <taxon>Campylobacterota</taxon>
        <taxon>Epsilonproteobacteria</taxon>
        <taxon>Campylobacterales</taxon>
        <taxon>Helicobacteraceae</taxon>
        <taxon>Helicobacter</taxon>
    </lineage>
</organism>
<feature type="transmembrane region" description="Helical" evidence="6">
    <location>
        <begin position="199"/>
        <end position="228"/>
    </location>
</feature>
<feature type="transmembrane region" description="Helical" evidence="6">
    <location>
        <begin position="263"/>
        <end position="284"/>
    </location>
</feature>
<keyword evidence="3 6" id="KW-1133">Transmembrane helix</keyword>
<dbReference type="AlphaFoldDB" id="A0A4U8T7C8"/>
<evidence type="ECO:0000313" key="8">
    <source>
        <dbReference type="Proteomes" id="UP000029733"/>
    </source>
</evidence>
<proteinExistence type="predicted"/>
<dbReference type="Proteomes" id="UP000029733">
    <property type="component" value="Unassembled WGS sequence"/>
</dbReference>
<evidence type="ECO:0000256" key="6">
    <source>
        <dbReference type="SAM" id="Phobius"/>
    </source>
</evidence>
<dbReference type="GO" id="GO:0016020">
    <property type="term" value="C:membrane"/>
    <property type="evidence" value="ECO:0007669"/>
    <property type="project" value="UniProtKB-SubCell"/>
</dbReference>
<comment type="caution">
    <text evidence="7">The sequence shown here is derived from an EMBL/GenBank/DDBJ whole genome shotgun (WGS) entry which is preliminary data.</text>
</comment>
<keyword evidence="8" id="KW-1185">Reference proteome</keyword>
<protein>
    <recommendedName>
        <fullName evidence="9">P-type conjugative transfer protein TrbL</fullName>
    </recommendedName>
</protein>
<accession>A0A4U8T7C8</accession>
<feature type="transmembrane region" description="Helical" evidence="6">
    <location>
        <begin position="76"/>
        <end position="93"/>
    </location>
</feature>
<feature type="region of interest" description="Disordered" evidence="5">
    <location>
        <begin position="487"/>
        <end position="514"/>
    </location>
</feature>
<reference evidence="7 8" key="1">
    <citation type="journal article" date="2014" name="Genome Announc.">
        <title>Draft genome sequences of eight enterohepatic helicobacter species isolated from both laboratory and wild rodents.</title>
        <authorList>
            <person name="Sheh A."/>
            <person name="Shen Z."/>
            <person name="Fox J.G."/>
        </authorList>
    </citation>
    <scope>NUCLEOTIDE SEQUENCE [LARGE SCALE GENOMIC DNA]</scope>
    <source>
        <strain evidence="7 8">MIT 09-6949</strain>
    </source>
</reference>
<sequence length="514" mass="53582">MPIGERSFSMNKSRILLILIALSFICLPQEIWADSGYKTGGAGFYSIVMSRFQQILNTFINDVATQLFQLMKVRQITNFIGVFGISLWVVKKVQEGDFITWKNLTSMICFLTFLYIMNRIIQNPMDFKQAFDSFIDYPSSIIMDLLAKGTAGISSVAGTTMQSGTDSIDKVVEGTYIAAKDIMSSAISSTKIGWTGSNLGIFFVVAAVSIVLFVVCMIFICIVILVIIVTYIQIVFLQSLFPIMLICLYLPQTRGMAFKWLSMIFALTMYKPLLMLVALFNISIMNALKNEILALTSNNSDAWSNILGDVAQNADIMSKVVTGILGVLISTYLVKQVPNIIQQIMGAGGGIGEGIAGMGQKAMMGVMGAAAGMMGGGAAGLAKTASQAGGGGVGGALNAAAAVATGGATHAAGKGLAGLAKAAGNEKAAAGGVARSINAGINKATSAASGAMHNNPALSKIASIGSGAIQGIGGLAKDVGTNALQGASKGAKTGLKGSNEITNQSFKNNDSSPK</sequence>
<feature type="compositionally biased region" description="Polar residues" evidence="5">
    <location>
        <begin position="499"/>
        <end position="514"/>
    </location>
</feature>
<dbReference type="Pfam" id="PF04610">
    <property type="entry name" value="TrbL"/>
    <property type="match status" value="1"/>
</dbReference>
<evidence type="ECO:0000256" key="2">
    <source>
        <dbReference type="ARBA" id="ARBA00022692"/>
    </source>
</evidence>
<feature type="transmembrane region" description="Helical" evidence="6">
    <location>
        <begin position="99"/>
        <end position="118"/>
    </location>
</feature>
<keyword evidence="2 6" id="KW-0812">Transmembrane</keyword>
<gene>
    <name evidence="7" type="ORF">LS71_008415</name>
</gene>
<dbReference type="STRING" id="1677920.LS71_04030"/>
<name>A0A4U8T7C8_9HELI</name>
<keyword evidence="4 6" id="KW-0472">Membrane</keyword>
<evidence type="ECO:0008006" key="9">
    <source>
        <dbReference type="Google" id="ProtNLM"/>
    </source>
</evidence>
<dbReference type="OrthoDB" id="5323655at2"/>
<dbReference type="GO" id="GO:0030255">
    <property type="term" value="P:protein secretion by the type IV secretion system"/>
    <property type="evidence" value="ECO:0007669"/>
    <property type="project" value="InterPro"/>
</dbReference>